<dbReference type="EMBL" id="JAKMXF010000088">
    <property type="protein sequence ID" value="KAI6658470.1"/>
    <property type="molecule type" value="Genomic_DNA"/>
</dbReference>
<dbReference type="InterPro" id="IPR006615">
    <property type="entry name" value="Pept_C19_DUSP"/>
</dbReference>
<feature type="domain" description="DUSP" evidence="1">
    <location>
        <begin position="139"/>
        <end position="242"/>
    </location>
</feature>
<dbReference type="SUPFAM" id="SSF143791">
    <property type="entry name" value="DUSP-like"/>
    <property type="match status" value="1"/>
</dbReference>
<comment type="caution">
    <text evidence="2">The sequence shown here is derived from an EMBL/GenBank/DDBJ whole genome shotgun (WGS) entry which is preliminary data.</text>
</comment>
<dbReference type="PROSITE" id="PS51283">
    <property type="entry name" value="DUSP"/>
    <property type="match status" value="1"/>
</dbReference>
<dbReference type="Proteomes" id="UP001165289">
    <property type="component" value="Unassembled WGS sequence"/>
</dbReference>
<reference evidence="2 3" key="1">
    <citation type="journal article" date="2023" name="BMC Biol.">
        <title>The compact genome of the sponge Oopsacas minuta (Hexactinellida) is lacking key metazoan core genes.</title>
        <authorList>
            <person name="Santini S."/>
            <person name="Schenkelaars Q."/>
            <person name="Jourda C."/>
            <person name="Duchesne M."/>
            <person name="Belahbib H."/>
            <person name="Rocher C."/>
            <person name="Selva M."/>
            <person name="Riesgo A."/>
            <person name="Vervoort M."/>
            <person name="Leys S.P."/>
            <person name="Kodjabachian L."/>
            <person name="Le Bivic A."/>
            <person name="Borchiellini C."/>
            <person name="Claverie J.M."/>
            <person name="Renard E."/>
        </authorList>
    </citation>
    <scope>NUCLEOTIDE SEQUENCE [LARGE SCALE GENOMIC DNA]</scope>
    <source>
        <strain evidence="2">SPO-2</strain>
    </source>
</reference>
<dbReference type="Gene3D" id="3.30.2230.10">
    <property type="entry name" value="DUSP-like"/>
    <property type="match status" value="1"/>
</dbReference>
<proteinExistence type="predicted"/>
<evidence type="ECO:0000259" key="1">
    <source>
        <dbReference type="PROSITE" id="PS51283"/>
    </source>
</evidence>
<keyword evidence="3" id="KW-1185">Reference proteome</keyword>
<evidence type="ECO:0000313" key="3">
    <source>
        <dbReference type="Proteomes" id="UP001165289"/>
    </source>
</evidence>
<evidence type="ECO:0000313" key="2">
    <source>
        <dbReference type="EMBL" id="KAI6658470.1"/>
    </source>
</evidence>
<dbReference type="AlphaFoldDB" id="A0AAV7KC64"/>
<name>A0AAV7KC64_9METZ</name>
<organism evidence="2 3">
    <name type="scientific">Oopsacas minuta</name>
    <dbReference type="NCBI Taxonomy" id="111878"/>
    <lineage>
        <taxon>Eukaryota</taxon>
        <taxon>Metazoa</taxon>
        <taxon>Porifera</taxon>
        <taxon>Hexactinellida</taxon>
        <taxon>Hexasterophora</taxon>
        <taxon>Lyssacinosida</taxon>
        <taxon>Leucopsacidae</taxon>
        <taxon>Oopsacas</taxon>
    </lineage>
</organism>
<sequence>MAVEFPPKLEANLDLTTDQNSLTFQEARDSIKAQFVIYRNLLDKKELDLLSEIDQLEENNKPELIHVKHDLTRLHGVIGTLGESLGTDTLKLFLEEQKTVWQKQILDFQRSEKLLSRVILKNSDFENFVQNVNQIVPFWSKAKFRIELEPILEVKPKIGEDWYIVSKKWFSDFTDSINLTAPKPNDSWEFPERIPIDHSRIYANGLLCDVNDCKVLHSKAWKLLLEFNGLSLNTIPIKRRSYPHSITHIRVPISPTIHKCTLGHNSKNSKFSIECEIRTFPYETYNNILKKLSPFCSLFTTHIPILYSIGGTYNISCNPPQYTQYNISKPSNQVLVQPAPESPVGIIPQTLLLIIPDAMGVNYFQVPL</sequence>
<accession>A0AAV7KC64</accession>
<protein>
    <recommendedName>
        <fullName evidence="1">DUSP domain-containing protein</fullName>
    </recommendedName>
</protein>
<gene>
    <name evidence="2" type="ORF">LOD99_15270</name>
</gene>
<dbReference type="InterPro" id="IPR035927">
    <property type="entry name" value="DUSP-like_sf"/>
</dbReference>
<dbReference type="GO" id="GO:0004843">
    <property type="term" value="F:cysteine-type deubiquitinase activity"/>
    <property type="evidence" value="ECO:0007669"/>
    <property type="project" value="InterPro"/>
</dbReference>